<feature type="transmembrane region" description="Helical" evidence="1">
    <location>
        <begin position="6"/>
        <end position="34"/>
    </location>
</feature>
<gene>
    <name evidence="6" type="primary">LOC110982919</name>
</gene>
<evidence type="ECO:0000313" key="6">
    <source>
        <dbReference type="RefSeq" id="XP_022097404.1"/>
    </source>
</evidence>
<reference evidence="6" key="1">
    <citation type="submission" date="2025-08" db="UniProtKB">
        <authorList>
            <consortium name="RefSeq"/>
        </authorList>
    </citation>
    <scope>IDENTIFICATION</scope>
</reference>
<dbReference type="CDD" id="cd00057">
    <property type="entry name" value="FA58C"/>
    <property type="match status" value="1"/>
</dbReference>
<dbReference type="Pfam" id="PF00024">
    <property type="entry name" value="PAN_1"/>
    <property type="match status" value="1"/>
</dbReference>
<keyword evidence="1" id="KW-0472">Membrane</keyword>
<dbReference type="OMA" id="HWARIND"/>
<dbReference type="PROSITE" id="PS50022">
    <property type="entry name" value="FA58C_3"/>
    <property type="match status" value="1"/>
</dbReference>
<dbReference type="Gene3D" id="3.50.4.10">
    <property type="entry name" value="Hepatocyte Growth Factor"/>
    <property type="match status" value="1"/>
</dbReference>
<dbReference type="Gene3D" id="2.60.120.260">
    <property type="entry name" value="Galactose-binding domain-like"/>
    <property type="match status" value="1"/>
</dbReference>
<dbReference type="SMART" id="SM00231">
    <property type="entry name" value="FA58C"/>
    <property type="match status" value="1"/>
</dbReference>
<organism evidence="5 6">
    <name type="scientific">Acanthaster planci</name>
    <name type="common">Crown-of-thorns starfish</name>
    <dbReference type="NCBI Taxonomy" id="133434"/>
    <lineage>
        <taxon>Eukaryota</taxon>
        <taxon>Metazoa</taxon>
        <taxon>Echinodermata</taxon>
        <taxon>Eleutherozoa</taxon>
        <taxon>Asterozoa</taxon>
        <taxon>Asteroidea</taxon>
        <taxon>Valvatacea</taxon>
        <taxon>Valvatida</taxon>
        <taxon>Acanthasteridae</taxon>
        <taxon>Acanthaster</taxon>
    </lineage>
</organism>
<dbReference type="Proteomes" id="UP000694845">
    <property type="component" value="Unplaced"/>
</dbReference>
<keyword evidence="2" id="KW-0732">Signal</keyword>
<sequence length="287" mass="32086">MMANRQWTAIIDLLTMVEIFLATCCMCGTISTIFRATEGRTLIGHTFMEISGISAVKCVVLCLSYHHECRSISYDHMNAVCRINNASKEEFMTTFHPEPNYTFYESDNSSQLARNCLSYGSSPHPEPISSSKTVCDCSTSQAMGMESGQIPDNKISVSSVRDGFFANNTRLTNGGWCAAEDDPHPWVQVDLDTQACITKIKCGPRTDLTRYIDTYKVLYSDDGVNFNTLQNGTMDILFDGPRTARSWAEATLPTAVSARFIRLLIVNTEQSRKIDACFKFELYGCRN</sequence>
<dbReference type="SUPFAM" id="SSF49785">
    <property type="entry name" value="Galactose-binding domain-like"/>
    <property type="match status" value="1"/>
</dbReference>
<dbReference type="RefSeq" id="XP_022097404.1">
    <property type="nucleotide sequence ID" value="XM_022241712.1"/>
</dbReference>
<dbReference type="KEGG" id="aplc:110982919"/>
<evidence type="ECO:0000256" key="2">
    <source>
        <dbReference type="SAM" id="SignalP"/>
    </source>
</evidence>
<feature type="signal peptide" evidence="2">
    <location>
        <begin position="1"/>
        <end position="22"/>
    </location>
</feature>
<evidence type="ECO:0000256" key="1">
    <source>
        <dbReference type="SAM" id="Phobius"/>
    </source>
</evidence>
<feature type="domain" description="Apple" evidence="4">
    <location>
        <begin position="27"/>
        <end position="108"/>
    </location>
</feature>
<dbReference type="Pfam" id="PF00754">
    <property type="entry name" value="F5_F8_type_C"/>
    <property type="match status" value="1"/>
</dbReference>
<dbReference type="SUPFAM" id="SSF57414">
    <property type="entry name" value="Hairpin loop containing domain-like"/>
    <property type="match status" value="1"/>
</dbReference>
<accession>A0A8B7YVR6</accession>
<dbReference type="OrthoDB" id="6155811at2759"/>
<dbReference type="PROSITE" id="PS50948">
    <property type="entry name" value="PAN"/>
    <property type="match status" value="1"/>
</dbReference>
<keyword evidence="1" id="KW-0812">Transmembrane</keyword>
<dbReference type="InterPro" id="IPR000421">
    <property type="entry name" value="FA58C"/>
</dbReference>
<evidence type="ECO:0000313" key="5">
    <source>
        <dbReference type="Proteomes" id="UP000694845"/>
    </source>
</evidence>
<dbReference type="GeneID" id="110982919"/>
<keyword evidence="1" id="KW-1133">Transmembrane helix</keyword>
<proteinExistence type="predicted"/>
<keyword evidence="5" id="KW-1185">Reference proteome</keyword>
<dbReference type="AlphaFoldDB" id="A0A8B7YVR6"/>
<evidence type="ECO:0000259" key="3">
    <source>
        <dbReference type="PROSITE" id="PS50022"/>
    </source>
</evidence>
<evidence type="ECO:0000259" key="4">
    <source>
        <dbReference type="PROSITE" id="PS50948"/>
    </source>
</evidence>
<dbReference type="InterPro" id="IPR003609">
    <property type="entry name" value="Pan_app"/>
</dbReference>
<name>A0A8B7YVR6_ACAPL</name>
<dbReference type="PANTHER" id="PTHR24543:SF291">
    <property type="entry name" value="SMOKE ALARM, ISOFORM D"/>
    <property type="match status" value="1"/>
</dbReference>
<dbReference type="InterPro" id="IPR008979">
    <property type="entry name" value="Galactose-bd-like_sf"/>
</dbReference>
<feature type="chain" id="PRO_5034578256" evidence="2">
    <location>
        <begin position="23"/>
        <end position="287"/>
    </location>
</feature>
<dbReference type="PANTHER" id="PTHR24543">
    <property type="entry name" value="MULTICOPPER OXIDASE-RELATED"/>
    <property type="match status" value="1"/>
</dbReference>
<feature type="domain" description="F5/8 type C" evidence="3">
    <location>
        <begin position="137"/>
        <end position="285"/>
    </location>
</feature>
<protein>
    <submittedName>
        <fullName evidence="6">Inactive carboxypeptidase-like protein X2</fullName>
    </submittedName>
</protein>